<dbReference type="AlphaFoldDB" id="A0A4Y9Y5G7"/>
<protein>
    <submittedName>
        <fullName evidence="2">Uncharacterized protein</fullName>
    </submittedName>
</protein>
<dbReference type="OrthoDB" id="2953846at2759"/>
<feature type="region of interest" description="Disordered" evidence="1">
    <location>
        <begin position="77"/>
        <end position="96"/>
    </location>
</feature>
<proteinExistence type="predicted"/>
<evidence type="ECO:0000313" key="3">
    <source>
        <dbReference type="Proteomes" id="UP000298327"/>
    </source>
</evidence>
<keyword evidence="3" id="KW-1185">Reference proteome</keyword>
<reference evidence="2 3" key="1">
    <citation type="submission" date="2019-02" db="EMBL/GenBank/DDBJ databases">
        <title>Genome sequencing of the rare red list fungi Dentipellis fragilis.</title>
        <authorList>
            <person name="Buettner E."/>
            <person name="Kellner H."/>
        </authorList>
    </citation>
    <scope>NUCLEOTIDE SEQUENCE [LARGE SCALE GENOMIC DNA]</scope>
    <source>
        <strain evidence="2 3">DSM 105465</strain>
    </source>
</reference>
<organism evidence="2 3">
    <name type="scientific">Dentipellis fragilis</name>
    <dbReference type="NCBI Taxonomy" id="205917"/>
    <lineage>
        <taxon>Eukaryota</taxon>
        <taxon>Fungi</taxon>
        <taxon>Dikarya</taxon>
        <taxon>Basidiomycota</taxon>
        <taxon>Agaricomycotina</taxon>
        <taxon>Agaricomycetes</taxon>
        <taxon>Russulales</taxon>
        <taxon>Hericiaceae</taxon>
        <taxon>Dentipellis</taxon>
    </lineage>
</organism>
<evidence type="ECO:0000313" key="2">
    <source>
        <dbReference type="EMBL" id="TFY56059.1"/>
    </source>
</evidence>
<sequence length="968" mass="111248">MTLHYLPITTSPGRPMIDQNVQVRPGSAGPDIRAFDHSAPSVILSFSAERCEGREWTDAHPAMREADLPQRKREVAVGRPIGGPDNGANPSETAPDIGRRDVEIAHSCSTTWLEEVQIREDARQPVFESGWREGKYVDDGDCCVLACRRRFNWRAKHRLTVGGDAASTSSTSSPLSPFSAFLPSRAAWRVSRSLSYAYFVLFLQRSAVRASAAVSRSVCKPTRDLLSRRHPSGTFSPTQTHPLPYLVSRTQAQPQRLPPVYGQFSLWGEHPPGAIFRMRTPTQLCLSCAGPPTRCLYPVLSCVMEQGKSYMLSWHRCVIIAFALSAAAQNDIAMGENFPYPLAAWTEDIESQKLVISAFSALIPGPTTPEVVPQLCQDGWWGVHEWTLFSQPYDPQFPYLAWIQLPRTDRMSILQQDINMEDVSTEGALTGSKMLELRAEWDWSLQVAESIFPEVRGHTAYNSIILPEKAHERLRHCFFQLESGLASWRDIVDAFRHGQRSLLELHAFAEWWKDINQTPDDCRRRQSRNDGAYLRGCTTTDIHVYHAIAQRHVSMFLAVDSIKMAYHLPPNRRVQIIPRFQFCNMYTWSFDFHTKDLWFYPPYVMNPSDFERSARGYGSQLDTLRPSHAYKNTLAKHHRERQKLEKLAAQPPGPSNLEIKDFHRIAQRAERPTYSPRTAMVWERAKIYIDPQRLKTTREIRRYAFPPYTMLWAGKESRQQTSYFHFLALREELAVRLRRGQGPLTFQEWKEILGDSYWKKCWPDFKAGITYDPEEFWKYGGRLVFGDRANDRVIAGKRCPTLRLDCECPITSSTGNDHGLRTQVIFKVSLANIRDELNQMAACQVKLTGACEGDAESIRLRIEGYIREVECGGYASENWRDRQNWASRLLRMLMMWYNYDVEVGSKVQVGEEGIEALSEEEYYDMERFLLVFYWHSFMDHLCFVLTELLNPGSAIHVFRCERHISSLH</sequence>
<accession>A0A4Y9Y5G7</accession>
<comment type="caution">
    <text evidence="2">The sequence shown here is derived from an EMBL/GenBank/DDBJ whole genome shotgun (WGS) entry which is preliminary data.</text>
</comment>
<dbReference type="Proteomes" id="UP000298327">
    <property type="component" value="Unassembled WGS sequence"/>
</dbReference>
<evidence type="ECO:0000256" key="1">
    <source>
        <dbReference type="SAM" id="MobiDB-lite"/>
    </source>
</evidence>
<gene>
    <name evidence="2" type="ORF">EVG20_g9079</name>
</gene>
<dbReference type="EMBL" id="SEOQ01000861">
    <property type="protein sequence ID" value="TFY56059.1"/>
    <property type="molecule type" value="Genomic_DNA"/>
</dbReference>
<name>A0A4Y9Y5G7_9AGAM</name>